<dbReference type="OrthoDB" id="631303at2"/>
<dbReference type="Proteomes" id="UP000279600">
    <property type="component" value="Chromosome"/>
</dbReference>
<accession>A0A3S9MZZ3</accession>
<evidence type="ECO:0000313" key="1">
    <source>
        <dbReference type="EMBL" id="AZQ44856.1"/>
    </source>
</evidence>
<dbReference type="KEGG" id="noj:EJ995_11680"/>
<protein>
    <recommendedName>
        <fullName evidence="3">DNA-directed DNA polymerase family A palm domain-containing protein</fullName>
    </recommendedName>
</protein>
<gene>
    <name evidence="1" type="ORF">EJ995_11680</name>
</gene>
<evidence type="ECO:0008006" key="3">
    <source>
        <dbReference type="Google" id="ProtNLM"/>
    </source>
</evidence>
<evidence type="ECO:0000313" key="2">
    <source>
        <dbReference type="Proteomes" id="UP000279600"/>
    </source>
</evidence>
<sequence>MSLKFFLPQRLLERLHDRLNDIQPSRNQINSLDEDLKPLNYKIEKFYWLLAILFDPKGNGLKEVMIKGFTFVPLSSEYLTNIIGNDYAFYIRYLQNQGFILSDNTYLRGKCKYYHLYSSYINYNSKNISYCYIDEVNNISETPINIRVIGDSKKGKESNCIEVTITPNSSLYESKKKKYDLQTDRKKKLAKHVKNDMWKHYTKTMVLDIEQAEKYCFDFQRNCTEILENKYREGRIDRDKLINAKAILQNKYLNRISSVSNLKNPKKDKSWLYSRKGKSRRLNTNLTMMASDLRPFIIGYENMSYLDLSNSQPVLFNVTLQSLKETASGSLKMEIDRYFQITIEGRWYEELCDIFKCNRKTAKQYWMLIAYSKNNECRRLKNKFRNSFPEVYSIIEQQKKDNYTKFSIGLQKIESQIFIDVICKRLVENDILPLSIHDGVLVDRNYTEKTYKIMTDALCEYIGAIPVIDINGVKRYPKIAG</sequence>
<proteinExistence type="predicted"/>
<organism evidence="1 2">
    <name type="scientific">Nonlabens ponticola</name>
    <dbReference type="NCBI Taxonomy" id="2496866"/>
    <lineage>
        <taxon>Bacteria</taxon>
        <taxon>Pseudomonadati</taxon>
        <taxon>Bacteroidota</taxon>
        <taxon>Flavobacteriia</taxon>
        <taxon>Flavobacteriales</taxon>
        <taxon>Flavobacteriaceae</taxon>
        <taxon>Nonlabens</taxon>
    </lineage>
</organism>
<dbReference type="EMBL" id="CP034549">
    <property type="protein sequence ID" value="AZQ44856.1"/>
    <property type="molecule type" value="Genomic_DNA"/>
</dbReference>
<keyword evidence="2" id="KW-1185">Reference proteome</keyword>
<reference evidence="1 2" key="1">
    <citation type="submission" date="2018-12" db="EMBL/GenBank/DDBJ databases">
        <title>Complete genome of Nonlabens sp. MJ115.</title>
        <authorList>
            <person name="Choi H.S."/>
            <person name="Jung J."/>
        </authorList>
    </citation>
    <scope>NUCLEOTIDE SEQUENCE [LARGE SCALE GENOMIC DNA]</scope>
    <source>
        <strain evidence="1 2">MJ115</strain>
    </source>
</reference>
<name>A0A3S9MZZ3_9FLAO</name>
<dbReference type="AlphaFoldDB" id="A0A3S9MZZ3"/>
<dbReference type="RefSeq" id="WP_126448571.1">
    <property type="nucleotide sequence ID" value="NZ_CP034549.1"/>
</dbReference>